<evidence type="ECO:0000313" key="1">
    <source>
        <dbReference type="EMBL" id="RPD65949.1"/>
    </source>
</evidence>
<gene>
    <name evidence="1" type="ORF">L227DRAFT_126803</name>
</gene>
<keyword evidence="2" id="KW-1185">Reference proteome</keyword>
<evidence type="ECO:0000313" key="2">
    <source>
        <dbReference type="Proteomes" id="UP000313359"/>
    </source>
</evidence>
<dbReference type="AlphaFoldDB" id="A0A5C2SSA0"/>
<dbReference type="Proteomes" id="UP000313359">
    <property type="component" value="Unassembled WGS sequence"/>
</dbReference>
<protein>
    <submittedName>
        <fullName evidence="1">Uncharacterized protein</fullName>
    </submittedName>
</protein>
<reference evidence="1" key="1">
    <citation type="journal article" date="2018" name="Genome Biol. Evol.">
        <title>Genomics and development of Lentinus tigrinus, a white-rot wood-decaying mushroom with dimorphic fruiting bodies.</title>
        <authorList>
            <person name="Wu B."/>
            <person name="Xu Z."/>
            <person name="Knudson A."/>
            <person name="Carlson A."/>
            <person name="Chen N."/>
            <person name="Kovaka S."/>
            <person name="LaButti K."/>
            <person name="Lipzen A."/>
            <person name="Pennachio C."/>
            <person name="Riley R."/>
            <person name="Schakwitz W."/>
            <person name="Umezawa K."/>
            <person name="Ohm R.A."/>
            <person name="Grigoriev I.V."/>
            <person name="Nagy L.G."/>
            <person name="Gibbons J."/>
            <person name="Hibbett D."/>
        </authorList>
    </citation>
    <scope>NUCLEOTIDE SEQUENCE [LARGE SCALE GENOMIC DNA]</scope>
    <source>
        <strain evidence="1">ALCF2SS1-6</strain>
    </source>
</reference>
<dbReference type="EMBL" id="ML122251">
    <property type="protein sequence ID" value="RPD65949.1"/>
    <property type="molecule type" value="Genomic_DNA"/>
</dbReference>
<organism evidence="1 2">
    <name type="scientific">Lentinus tigrinus ALCF2SS1-6</name>
    <dbReference type="NCBI Taxonomy" id="1328759"/>
    <lineage>
        <taxon>Eukaryota</taxon>
        <taxon>Fungi</taxon>
        <taxon>Dikarya</taxon>
        <taxon>Basidiomycota</taxon>
        <taxon>Agaricomycotina</taxon>
        <taxon>Agaricomycetes</taxon>
        <taxon>Polyporales</taxon>
        <taxon>Polyporaceae</taxon>
        <taxon>Lentinus</taxon>
    </lineage>
</organism>
<sequence length="81" mass="9152">MHRALSTAIHVVICLSRRVRTILYQDLIWRCCRTRAPQFSGYIRDAVGMWVLCGFERGWGGSTLRVCGHTVRTTRPQGGCG</sequence>
<accession>A0A5C2SSA0</accession>
<name>A0A5C2SSA0_9APHY</name>
<proteinExistence type="predicted"/>